<dbReference type="SMART" id="SM00342">
    <property type="entry name" value="HTH_ARAC"/>
    <property type="match status" value="1"/>
</dbReference>
<keyword evidence="3" id="KW-0804">Transcription</keyword>
<keyword evidence="6" id="KW-1185">Reference proteome</keyword>
<dbReference type="PROSITE" id="PS01124">
    <property type="entry name" value="HTH_ARAC_FAMILY_2"/>
    <property type="match status" value="1"/>
</dbReference>
<evidence type="ECO:0000313" key="5">
    <source>
        <dbReference type="EMBL" id="MCY0387212.1"/>
    </source>
</evidence>
<evidence type="ECO:0000259" key="4">
    <source>
        <dbReference type="PROSITE" id="PS01124"/>
    </source>
</evidence>
<name>A0ABT3ZLJ1_9BURK</name>
<evidence type="ECO:0000256" key="1">
    <source>
        <dbReference type="ARBA" id="ARBA00023015"/>
    </source>
</evidence>
<proteinExistence type="predicted"/>
<comment type="caution">
    <text evidence="5">The sequence shown here is derived from an EMBL/GenBank/DDBJ whole genome shotgun (WGS) entry which is preliminary data.</text>
</comment>
<evidence type="ECO:0000256" key="3">
    <source>
        <dbReference type="ARBA" id="ARBA00023163"/>
    </source>
</evidence>
<sequence length="203" mass="22992">MYEREKIRYLVLDKHRLVITTDTAAQEERSIPVARIASLLAFMEASLGVDVDSATFERRDCAANVLRMTATDLSSGGGFERWLCDRVVDDDSHIMPLRCFLRTQEAYLLVRFLLLSFDGHASVSALAQRYGVSAVQFRRICRGIFGGGLKRRLRQWRAQNALHDILSDHGSLTELAYRHGFASSSHFAQEIKFHFGARPGCLR</sequence>
<feature type="domain" description="HTH araC/xylS-type" evidence="4">
    <location>
        <begin position="107"/>
        <end position="203"/>
    </location>
</feature>
<dbReference type="Pfam" id="PF12833">
    <property type="entry name" value="HTH_18"/>
    <property type="match status" value="1"/>
</dbReference>
<dbReference type="EMBL" id="JAPMXC010000001">
    <property type="protein sequence ID" value="MCY0387212.1"/>
    <property type="molecule type" value="Genomic_DNA"/>
</dbReference>
<gene>
    <name evidence="5" type="ORF">OVY01_08195</name>
</gene>
<evidence type="ECO:0000313" key="6">
    <source>
        <dbReference type="Proteomes" id="UP001082899"/>
    </source>
</evidence>
<dbReference type="InterPro" id="IPR050204">
    <property type="entry name" value="AraC_XylS_family_regulators"/>
</dbReference>
<dbReference type="PANTHER" id="PTHR46796">
    <property type="entry name" value="HTH-TYPE TRANSCRIPTIONAL ACTIVATOR RHAS-RELATED"/>
    <property type="match status" value="1"/>
</dbReference>
<dbReference type="Proteomes" id="UP001082899">
    <property type="component" value="Unassembled WGS sequence"/>
</dbReference>
<reference evidence="5" key="1">
    <citation type="submission" date="2022-11" db="EMBL/GenBank/DDBJ databases">
        <title>Robbsia betulipollinis sp. nov., isolated from pollen of birch (Betula pendula).</title>
        <authorList>
            <person name="Shi H."/>
            <person name="Ambika Manirajan B."/>
            <person name="Ratering S."/>
            <person name="Geissler-Plaum R."/>
            <person name="Schnell S."/>
        </authorList>
    </citation>
    <scope>NUCLEOTIDE SEQUENCE</scope>
    <source>
        <strain evidence="5">Bb-Pol-6</strain>
    </source>
</reference>
<protein>
    <submittedName>
        <fullName evidence="5">Helix-turn-helix domain-containing protein</fullName>
    </submittedName>
</protein>
<dbReference type="PANTHER" id="PTHR46796:SF13">
    <property type="entry name" value="HTH-TYPE TRANSCRIPTIONAL ACTIVATOR RHAS"/>
    <property type="match status" value="1"/>
</dbReference>
<dbReference type="RefSeq" id="WP_267846969.1">
    <property type="nucleotide sequence ID" value="NZ_JAPMXC010000001.1"/>
</dbReference>
<dbReference type="InterPro" id="IPR009057">
    <property type="entry name" value="Homeodomain-like_sf"/>
</dbReference>
<evidence type="ECO:0000256" key="2">
    <source>
        <dbReference type="ARBA" id="ARBA00023125"/>
    </source>
</evidence>
<organism evidence="5 6">
    <name type="scientific">Robbsia betulipollinis</name>
    <dbReference type="NCBI Taxonomy" id="2981849"/>
    <lineage>
        <taxon>Bacteria</taxon>
        <taxon>Pseudomonadati</taxon>
        <taxon>Pseudomonadota</taxon>
        <taxon>Betaproteobacteria</taxon>
        <taxon>Burkholderiales</taxon>
        <taxon>Burkholderiaceae</taxon>
        <taxon>Robbsia</taxon>
    </lineage>
</organism>
<dbReference type="Gene3D" id="1.10.10.60">
    <property type="entry name" value="Homeodomain-like"/>
    <property type="match status" value="1"/>
</dbReference>
<dbReference type="SUPFAM" id="SSF46689">
    <property type="entry name" value="Homeodomain-like"/>
    <property type="match status" value="1"/>
</dbReference>
<dbReference type="InterPro" id="IPR018060">
    <property type="entry name" value="HTH_AraC"/>
</dbReference>
<keyword evidence="2" id="KW-0238">DNA-binding</keyword>
<accession>A0ABT3ZLJ1</accession>
<keyword evidence="1" id="KW-0805">Transcription regulation</keyword>